<evidence type="ECO:0000256" key="3">
    <source>
        <dbReference type="ARBA" id="ARBA00023125"/>
    </source>
</evidence>
<proteinExistence type="predicted"/>
<dbReference type="SUPFAM" id="SSF48334">
    <property type="entry name" value="DNA repair protein MutS, domain III"/>
    <property type="match status" value="1"/>
</dbReference>
<dbReference type="Gene3D" id="1.10.1420.10">
    <property type="match status" value="1"/>
</dbReference>
<dbReference type="STRING" id="1335309.GA0116948_10987"/>
<dbReference type="InterPro" id="IPR045076">
    <property type="entry name" value="MutS"/>
</dbReference>
<dbReference type="InterPro" id="IPR000432">
    <property type="entry name" value="DNA_mismatch_repair_MutS_C"/>
</dbReference>
<evidence type="ECO:0000259" key="4">
    <source>
        <dbReference type="SMART" id="SM00534"/>
    </source>
</evidence>
<dbReference type="OrthoDB" id="1097361at2"/>
<keyword evidence="1" id="KW-0547">Nucleotide-binding</keyword>
<gene>
    <name evidence="5" type="ORF">GA0116948_10987</name>
</gene>
<dbReference type="Proteomes" id="UP000242818">
    <property type="component" value="Unassembled WGS sequence"/>
</dbReference>
<keyword evidence="6" id="KW-1185">Reference proteome</keyword>
<dbReference type="PANTHER" id="PTHR11361">
    <property type="entry name" value="DNA MISMATCH REPAIR PROTEIN MUTS FAMILY MEMBER"/>
    <property type="match status" value="1"/>
</dbReference>
<protein>
    <submittedName>
        <fullName evidence="5">MutS domain III</fullName>
    </submittedName>
</protein>
<name>A0A1C4EPJ2_9BACT</name>
<feature type="domain" description="DNA mismatch repair proteins mutS family" evidence="4">
    <location>
        <begin position="260"/>
        <end position="443"/>
    </location>
</feature>
<evidence type="ECO:0000313" key="5">
    <source>
        <dbReference type="EMBL" id="SCC45432.1"/>
    </source>
</evidence>
<dbReference type="GO" id="GO:0006298">
    <property type="term" value="P:mismatch repair"/>
    <property type="evidence" value="ECO:0007669"/>
    <property type="project" value="InterPro"/>
</dbReference>
<dbReference type="Pfam" id="PF00488">
    <property type="entry name" value="MutS_V"/>
    <property type="match status" value="1"/>
</dbReference>
<dbReference type="GO" id="GO:0005524">
    <property type="term" value="F:ATP binding"/>
    <property type="evidence" value="ECO:0007669"/>
    <property type="project" value="UniProtKB-KW"/>
</dbReference>
<organism evidence="5 6">
    <name type="scientific">Chitinophaga costaii</name>
    <dbReference type="NCBI Taxonomy" id="1335309"/>
    <lineage>
        <taxon>Bacteria</taxon>
        <taxon>Pseudomonadati</taxon>
        <taxon>Bacteroidota</taxon>
        <taxon>Chitinophagia</taxon>
        <taxon>Chitinophagales</taxon>
        <taxon>Chitinophagaceae</taxon>
        <taxon>Chitinophaga</taxon>
    </lineage>
</organism>
<dbReference type="SUPFAM" id="SSF52540">
    <property type="entry name" value="P-loop containing nucleoside triphosphate hydrolases"/>
    <property type="match status" value="1"/>
</dbReference>
<dbReference type="PANTHER" id="PTHR11361:SF99">
    <property type="entry name" value="DNA MISMATCH REPAIR PROTEIN"/>
    <property type="match status" value="1"/>
</dbReference>
<dbReference type="RefSeq" id="WP_089713059.1">
    <property type="nucleotide sequence ID" value="NZ_FMAR01000009.1"/>
</dbReference>
<dbReference type="AlphaFoldDB" id="A0A1C4EPJ2"/>
<reference evidence="5 6" key="1">
    <citation type="submission" date="2016-08" db="EMBL/GenBank/DDBJ databases">
        <authorList>
            <person name="Seilhamer J.J."/>
        </authorList>
    </citation>
    <scope>NUCLEOTIDE SEQUENCE [LARGE SCALE GENOMIC DNA]</scope>
    <source>
        <strain evidence="5 6">A37T2</strain>
    </source>
</reference>
<dbReference type="Gene3D" id="3.40.50.300">
    <property type="entry name" value="P-loop containing nucleotide triphosphate hydrolases"/>
    <property type="match status" value="1"/>
</dbReference>
<evidence type="ECO:0000313" key="6">
    <source>
        <dbReference type="Proteomes" id="UP000242818"/>
    </source>
</evidence>
<dbReference type="GO" id="GO:0030983">
    <property type="term" value="F:mismatched DNA binding"/>
    <property type="evidence" value="ECO:0007669"/>
    <property type="project" value="InterPro"/>
</dbReference>
<dbReference type="GO" id="GO:0140664">
    <property type="term" value="F:ATP-dependent DNA damage sensor activity"/>
    <property type="evidence" value="ECO:0007669"/>
    <property type="project" value="InterPro"/>
</dbReference>
<evidence type="ECO:0000256" key="2">
    <source>
        <dbReference type="ARBA" id="ARBA00022840"/>
    </source>
</evidence>
<dbReference type="InterPro" id="IPR027417">
    <property type="entry name" value="P-loop_NTPase"/>
</dbReference>
<evidence type="ECO:0000256" key="1">
    <source>
        <dbReference type="ARBA" id="ARBA00022741"/>
    </source>
</evidence>
<keyword evidence="3" id="KW-0238">DNA-binding</keyword>
<sequence>MNFIIDQQTLDDLNLLGKFKQHSIFSFFHKVHTRGGEKLLEAMFRQPLTDAAAMNERSALFHYFQQQQLAFPFTAQEFEAMETYLETPGDANLLLAGWNAWRKKGLASLVKDERYATMQHGLQATIQGLQQLRNFLDTLLPPAEAGGAYQKQIAIFGQLLRHPALVALPAGDSYQPLSVMQLARYSYLLRHKLRQEMATLLALLYELDVLLAVSGVAREHAFTCATALPKSETGVLEVKNLRHPWLAHAVTNSLLLNEDTNVLFLTGANMAGKSTFMKSLGVTFYLAHMGFPVPAAHMRFSVKDGMYTSINVPDNLDMGYSHFYAEVLRVKKVAEAVRDDKDLLVIFDELFKGTNVKDAYDATLGVTDALCAVRDCFFIISTHIIEVGAALQATHANIQFSFLPTVMEGNQPRYTYTLQMGITNDRHGMMIIRNERILEAILG</sequence>
<keyword evidence="2" id="KW-0067">ATP-binding</keyword>
<dbReference type="InterPro" id="IPR036187">
    <property type="entry name" value="DNA_mismatch_repair_MutS_sf"/>
</dbReference>
<accession>A0A1C4EPJ2</accession>
<dbReference type="SMART" id="SM00534">
    <property type="entry name" value="MUTSac"/>
    <property type="match status" value="1"/>
</dbReference>
<dbReference type="EMBL" id="FMAR01000009">
    <property type="protein sequence ID" value="SCC45432.1"/>
    <property type="molecule type" value="Genomic_DNA"/>
</dbReference>